<evidence type="ECO:0000256" key="4">
    <source>
        <dbReference type="SAM" id="SignalP"/>
    </source>
</evidence>
<feature type="compositionally biased region" description="Polar residues" evidence="3">
    <location>
        <begin position="279"/>
        <end position="288"/>
    </location>
</feature>
<dbReference type="Pfam" id="PF00379">
    <property type="entry name" value="Chitin_bind_4"/>
    <property type="match status" value="1"/>
</dbReference>
<keyword evidence="4" id="KW-0732">Signal</keyword>
<evidence type="ECO:0000256" key="2">
    <source>
        <dbReference type="PROSITE-ProRule" id="PRU00497"/>
    </source>
</evidence>
<gene>
    <name evidence="5 6" type="primary">LOC114329900</name>
</gene>
<dbReference type="PROSITE" id="PS00233">
    <property type="entry name" value="CHIT_BIND_RR_1"/>
    <property type="match status" value="1"/>
</dbReference>
<dbReference type="GO" id="GO:0042302">
    <property type="term" value="F:structural constituent of cuticle"/>
    <property type="evidence" value="ECO:0007669"/>
    <property type="project" value="UniProtKB-UniRule"/>
</dbReference>
<feature type="compositionally biased region" description="Polar residues" evidence="3">
    <location>
        <begin position="451"/>
        <end position="470"/>
    </location>
</feature>
<feature type="compositionally biased region" description="Polar residues" evidence="3">
    <location>
        <begin position="69"/>
        <end position="133"/>
    </location>
</feature>
<reference evidence="5 6" key="1">
    <citation type="submission" date="2025-04" db="UniProtKB">
        <authorList>
            <consortium name="RefSeq"/>
        </authorList>
    </citation>
    <scope>IDENTIFICATION</scope>
    <source>
        <tissue evidence="5 6">Whole insect</tissue>
    </source>
</reference>
<evidence type="ECO:0000256" key="1">
    <source>
        <dbReference type="ARBA" id="ARBA00022460"/>
    </source>
</evidence>
<dbReference type="AlphaFoldDB" id="A0A6P7FIZ5"/>
<evidence type="ECO:0000256" key="3">
    <source>
        <dbReference type="SAM" id="MobiDB-lite"/>
    </source>
</evidence>
<feature type="compositionally biased region" description="Low complexity" evidence="3">
    <location>
        <begin position="398"/>
        <end position="418"/>
    </location>
</feature>
<sequence>MKQVIIISILFTSVFGAKLNQYLPPRPENNNAQYEPPALPNQPFTAASHSQQQFANPNFHINGNGNGNAQGHASSFGLKSTNQAPNSGNDNTFGPSFNSFNQKAAPNGQFGQSNGFNQRSGQPQYNGQFSGSQSASIGLIRSEFNPDLGDGHYSYSYETENGISAQEEGSIQNKGKSAQGGFSYTSPEGEQITLEYTADENGFVPKGSHVPEIPEAILKSIELNKAAETRGEYNEGSYREEYNQEGSNGNNRYHGNANNKYQENSNGGYQGNGPREQSPFASQENRQVASLPGPKSFRTQKNGYQYSGPSKSNNFADQGTFASQQSNQVSPFGGQQGSKPSFAQSGNNGYQYSAPKSNFADQGSFASQQNQQVTPFGKQQGPFGKSSEPKTSFGSSPQFGQQNGNFKNGGKQNNGYQYPIPEQSPFSSQQNKQITPFGSQFSPKPQYGAPEQSSSASQNNGQYSSFQGPKNQISSFSGNNGFNSQSAFQNKGQQSGTSGQFGTVQDSNGGYKY</sequence>
<feature type="compositionally biased region" description="Polar residues" evidence="3">
    <location>
        <begin position="424"/>
        <end position="443"/>
    </location>
</feature>
<dbReference type="KEGG" id="dvv:114329900"/>
<feature type="signal peptide" evidence="4">
    <location>
        <begin position="1"/>
        <end position="16"/>
    </location>
</feature>
<dbReference type="InterPro" id="IPR031311">
    <property type="entry name" value="CHIT_BIND_RR_consensus"/>
</dbReference>
<dbReference type="RefSeq" id="XP_028134963.1">
    <property type="nucleotide sequence ID" value="XM_028279162.1"/>
</dbReference>
<dbReference type="OrthoDB" id="6751030at2759"/>
<feature type="compositionally biased region" description="Polar residues" evidence="3">
    <location>
        <begin position="297"/>
        <end position="330"/>
    </location>
</feature>
<feature type="compositionally biased region" description="Polar residues" evidence="3">
    <location>
        <begin position="42"/>
        <end position="61"/>
    </location>
</feature>
<feature type="chain" id="PRO_5044650939" evidence="4">
    <location>
        <begin position="17"/>
        <end position="513"/>
    </location>
</feature>
<feature type="compositionally biased region" description="Low complexity" evidence="3">
    <location>
        <begin position="248"/>
        <end position="259"/>
    </location>
</feature>
<protein>
    <submittedName>
        <fullName evidence="5">GATA zinc finger domain-containing protein 14-like isoform X1</fullName>
    </submittedName>
    <submittedName>
        <fullName evidence="6">GATA zinc finger domain-containing protein 14-like isoform X2</fullName>
    </submittedName>
</protein>
<dbReference type="InterPro" id="IPR000618">
    <property type="entry name" value="Insect_cuticle"/>
</dbReference>
<accession>A0A6P7FIZ5</accession>
<feature type="compositionally biased region" description="Polar residues" evidence="3">
    <location>
        <begin position="337"/>
        <end position="374"/>
    </location>
</feature>
<name>A0A6P7FIZ5_DIAVI</name>
<dbReference type="RefSeq" id="XP_028134962.1">
    <property type="nucleotide sequence ID" value="XM_028279161.1"/>
</dbReference>
<evidence type="ECO:0000313" key="6">
    <source>
        <dbReference type="RefSeq" id="XP_028134963.1"/>
    </source>
</evidence>
<dbReference type="PROSITE" id="PS51155">
    <property type="entry name" value="CHIT_BIND_RR_2"/>
    <property type="match status" value="1"/>
</dbReference>
<keyword evidence="1 2" id="KW-0193">Cuticle</keyword>
<proteinExistence type="predicted"/>
<dbReference type="PRINTS" id="PR00947">
    <property type="entry name" value="CUTICLE"/>
</dbReference>
<feature type="region of interest" description="Disordered" evidence="3">
    <location>
        <begin position="26"/>
        <end position="133"/>
    </location>
</feature>
<feature type="region of interest" description="Disordered" evidence="3">
    <location>
        <begin position="230"/>
        <end position="513"/>
    </location>
</feature>
<organism evidence="5">
    <name type="scientific">Diabrotica virgifera virgifera</name>
    <name type="common">western corn rootworm</name>
    <dbReference type="NCBI Taxonomy" id="50390"/>
    <lineage>
        <taxon>Eukaryota</taxon>
        <taxon>Metazoa</taxon>
        <taxon>Ecdysozoa</taxon>
        <taxon>Arthropoda</taxon>
        <taxon>Hexapoda</taxon>
        <taxon>Insecta</taxon>
        <taxon>Pterygota</taxon>
        <taxon>Neoptera</taxon>
        <taxon>Endopterygota</taxon>
        <taxon>Coleoptera</taxon>
        <taxon>Polyphaga</taxon>
        <taxon>Cucujiformia</taxon>
        <taxon>Chrysomeloidea</taxon>
        <taxon>Chrysomelidae</taxon>
        <taxon>Galerucinae</taxon>
        <taxon>Diabroticina</taxon>
        <taxon>Diabroticites</taxon>
        <taxon>Diabrotica</taxon>
    </lineage>
</organism>
<feature type="compositionally biased region" description="Low complexity" evidence="3">
    <location>
        <begin position="471"/>
        <end position="505"/>
    </location>
</feature>
<feature type="compositionally biased region" description="Basic and acidic residues" evidence="3">
    <location>
        <begin position="230"/>
        <end position="242"/>
    </location>
</feature>
<evidence type="ECO:0000313" key="5">
    <source>
        <dbReference type="RefSeq" id="XP_028134962.1"/>
    </source>
</evidence>